<protein>
    <submittedName>
        <fullName evidence="2">Uncharacterized protein</fullName>
    </submittedName>
</protein>
<feature type="chain" id="PRO_5002434233" evidence="1">
    <location>
        <begin position="19"/>
        <end position="38"/>
    </location>
</feature>
<organism evidence="2">
    <name type="scientific">Anguilla anguilla</name>
    <name type="common">European freshwater eel</name>
    <name type="synonym">Muraena anguilla</name>
    <dbReference type="NCBI Taxonomy" id="7936"/>
    <lineage>
        <taxon>Eukaryota</taxon>
        <taxon>Metazoa</taxon>
        <taxon>Chordata</taxon>
        <taxon>Craniata</taxon>
        <taxon>Vertebrata</taxon>
        <taxon>Euteleostomi</taxon>
        <taxon>Actinopterygii</taxon>
        <taxon>Neopterygii</taxon>
        <taxon>Teleostei</taxon>
        <taxon>Anguilliformes</taxon>
        <taxon>Anguillidae</taxon>
        <taxon>Anguilla</taxon>
    </lineage>
</organism>
<reference evidence="2" key="1">
    <citation type="submission" date="2014-11" db="EMBL/GenBank/DDBJ databases">
        <authorList>
            <person name="Amaro Gonzalez C."/>
        </authorList>
    </citation>
    <scope>NUCLEOTIDE SEQUENCE</scope>
</reference>
<evidence type="ECO:0000256" key="1">
    <source>
        <dbReference type="SAM" id="SignalP"/>
    </source>
</evidence>
<name>A0A0E9WD46_ANGAN</name>
<proteinExistence type="predicted"/>
<evidence type="ECO:0000313" key="2">
    <source>
        <dbReference type="EMBL" id="JAH88304.1"/>
    </source>
</evidence>
<keyword evidence="1" id="KW-0732">Signal</keyword>
<reference evidence="2" key="2">
    <citation type="journal article" date="2015" name="Fish Shellfish Immunol.">
        <title>Early steps in the European eel (Anguilla anguilla)-Vibrio vulnificus interaction in the gills: Role of the RtxA13 toxin.</title>
        <authorList>
            <person name="Callol A."/>
            <person name="Pajuelo D."/>
            <person name="Ebbesson L."/>
            <person name="Teles M."/>
            <person name="MacKenzie S."/>
            <person name="Amaro C."/>
        </authorList>
    </citation>
    <scope>NUCLEOTIDE SEQUENCE</scope>
</reference>
<dbReference type="AlphaFoldDB" id="A0A0E9WD46"/>
<dbReference type="EMBL" id="GBXM01020273">
    <property type="protein sequence ID" value="JAH88304.1"/>
    <property type="molecule type" value="Transcribed_RNA"/>
</dbReference>
<sequence>MTFFIQLLILAGFMKTNACPFHDKQELPQQRKIMDLWT</sequence>
<feature type="signal peptide" evidence="1">
    <location>
        <begin position="1"/>
        <end position="18"/>
    </location>
</feature>
<accession>A0A0E9WD46</accession>